<dbReference type="PROSITE" id="PS50235">
    <property type="entry name" value="USP_3"/>
    <property type="match status" value="1"/>
</dbReference>
<feature type="compositionally biased region" description="Basic and acidic residues" evidence="3">
    <location>
        <begin position="861"/>
        <end position="877"/>
    </location>
</feature>
<protein>
    <recommendedName>
        <fullName evidence="2">ubiquitinyl hydrolase 1</fullName>
        <ecNumber evidence="2">3.4.19.12</ecNumber>
    </recommendedName>
</protein>
<name>A0A7R9E5T6_9NEOP</name>
<dbReference type="Pfam" id="PF00443">
    <property type="entry name" value="UCH"/>
    <property type="match status" value="1"/>
</dbReference>
<feature type="compositionally biased region" description="Polar residues" evidence="3">
    <location>
        <begin position="972"/>
        <end position="983"/>
    </location>
</feature>
<reference evidence="5" key="1">
    <citation type="submission" date="2020-11" db="EMBL/GenBank/DDBJ databases">
        <authorList>
            <person name="Tran Van P."/>
        </authorList>
    </citation>
    <scope>NUCLEOTIDE SEQUENCE</scope>
</reference>
<dbReference type="Gene3D" id="3.90.70.10">
    <property type="entry name" value="Cysteine proteinases"/>
    <property type="match status" value="2"/>
</dbReference>
<dbReference type="EMBL" id="OB793606">
    <property type="protein sequence ID" value="CAD7428000.1"/>
    <property type="molecule type" value="Genomic_DNA"/>
</dbReference>
<evidence type="ECO:0000259" key="4">
    <source>
        <dbReference type="PROSITE" id="PS50235"/>
    </source>
</evidence>
<dbReference type="PANTHER" id="PTHR21646:SF14">
    <property type="entry name" value="FI05488P"/>
    <property type="match status" value="1"/>
</dbReference>
<accession>A0A7R9E5T6</accession>
<dbReference type="PROSITE" id="PS00973">
    <property type="entry name" value="USP_2"/>
    <property type="match status" value="1"/>
</dbReference>
<gene>
    <name evidence="5" type="ORF">TMSB3V08_LOCUS4820</name>
</gene>
<dbReference type="InterPro" id="IPR050185">
    <property type="entry name" value="Ub_carboxyl-term_hydrolase"/>
</dbReference>
<comment type="catalytic activity">
    <reaction evidence="1">
        <text>Thiol-dependent hydrolysis of ester, thioester, amide, peptide and isopeptide bonds formed by the C-terminal Gly of ubiquitin (a 76-residue protein attached to proteins as an intracellular targeting signal).</text>
        <dbReference type="EC" id="3.4.19.12"/>
    </reaction>
</comment>
<dbReference type="InterPro" id="IPR018200">
    <property type="entry name" value="USP_CS"/>
</dbReference>
<dbReference type="GO" id="GO:0016579">
    <property type="term" value="P:protein deubiquitination"/>
    <property type="evidence" value="ECO:0007669"/>
    <property type="project" value="InterPro"/>
</dbReference>
<feature type="domain" description="USP" evidence="4">
    <location>
        <begin position="1"/>
        <end position="815"/>
    </location>
</feature>
<dbReference type="CDD" id="cd02674">
    <property type="entry name" value="Peptidase_C19R"/>
    <property type="match status" value="1"/>
</dbReference>
<dbReference type="EC" id="3.4.19.12" evidence="2"/>
<feature type="compositionally biased region" description="Low complexity" evidence="3">
    <location>
        <begin position="923"/>
        <end position="933"/>
    </location>
</feature>
<dbReference type="SUPFAM" id="SSF54001">
    <property type="entry name" value="Cysteine proteinases"/>
    <property type="match status" value="2"/>
</dbReference>
<dbReference type="InterPro" id="IPR028889">
    <property type="entry name" value="USP"/>
</dbReference>
<evidence type="ECO:0000256" key="2">
    <source>
        <dbReference type="ARBA" id="ARBA00012759"/>
    </source>
</evidence>
<feature type="compositionally biased region" description="Polar residues" evidence="3">
    <location>
        <begin position="849"/>
        <end position="860"/>
    </location>
</feature>
<evidence type="ECO:0000256" key="3">
    <source>
        <dbReference type="SAM" id="MobiDB-lite"/>
    </source>
</evidence>
<dbReference type="PANTHER" id="PTHR21646">
    <property type="entry name" value="UBIQUITIN CARBOXYL-TERMINAL HYDROLASE"/>
    <property type="match status" value="1"/>
</dbReference>
<feature type="compositionally biased region" description="Polar residues" evidence="3">
    <location>
        <begin position="894"/>
        <end position="903"/>
    </location>
</feature>
<organism evidence="5">
    <name type="scientific">Timema monikensis</name>
    <dbReference type="NCBI Taxonomy" id="170555"/>
    <lineage>
        <taxon>Eukaryota</taxon>
        <taxon>Metazoa</taxon>
        <taxon>Ecdysozoa</taxon>
        <taxon>Arthropoda</taxon>
        <taxon>Hexapoda</taxon>
        <taxon>Insecta</taxon>
        <taxon>Pterygota</taxon>
        <taxon>Neoptera</taxon>
        <taxon>Polyneoptera</taxon>
        <taxon>Phasmatodea</taxon>
        <taxon>Timematodea</taxon>
        <taxon>Timematoidea</taxon>
        <taxon>Timematidae</taxon>
        <taxon>Timema</taxon>
    </lineage>
</organism>
<sequence length="983" mass="109581">MAADTAVRGLTSVLVRERFTPRGHHTRQGVGLVLSGLPLTRSSGSNTRRVYRGAIFPRLPTRKVWSQRQIRSPLFLMEVATLAFGSQPVARTLDTCVGLLASSYVKMSTDKNSFGRPDDVVAAETLANHVRCNNSFVHAVFQAQFRSSLTCPRCQRQSNTFDPFLCVSVPVPQSQPRPVYVTVLYTCQQPRQPHLKHFELNTWFTIPPPTPHFLKYRTGFPIILIFLAWYLNCQSYQSRRTSGKFVAGRESSQCGYPHCVSQSTLRASLIYVPFFRLVLALFRSREVTSDLCLSCMEPRAAGNGVKIGVSLPIHAEVRELRELLSSDTGISAPHMLITEVDDLGFHRTFSDSQLVSIIKETDPVYCLELPQLKDATEDSGGAYVLLCWVNVLIMDDHQARFSSPYTMQVGRETSYEDLQKLILKEMNTILHDDILVNSQDVPMFRMRIADGLGGSATYLDFTLDHPLYMEDVEQALALCEEDGGPAHLKLVLEWDVNAKERSHTTSLVLADSSEKLPDQIMSHTTSLVLADSSEKLPDQIIIIADDSDQMEEHASVKQLKINSEQGGAVTLEECFELYTQAEVLGADDAWLCPACNRKQEVVKKLGLWSLPDILVIHLKRFRQIVGRIGGTEQGLCQSPIKLDEASRIAQAEEVTTKRAEPPSVFSWAWLSSRAGCRKTALFSLSTVCLREEQSKQQSTAKLTTLVNFPLDGFDMTPHLASQTGTGPPSLTSLGGLGWSPWKRPRRTPPRYDDNVYDLYAICNHHGQDLQGGHYTAYCRNPYDTQWYCFDDTHVEPVSESNLVTAAAYILFYQRHGLVAGSHSVSSAASSSSSGSGLDHWVYRMPAFNYSPQPNTNNRSSKSQEELTTKADTLDKKSNNSPPTFARGCRAYATLQPTKRSVATETDGAELDRYSDDEAPISPPSTYSWTSSSPVHKTDMATQATADQEENREKDERTPKKVDSKEEERVCSESGNPVITESRV</sequence>
<evidence type="ECO:0000313" key="5">
    <source>
        <dbReference type="EMBL" id="CAD7428000.1"/>
    </source>
</evidence>
<dbReference type="InterPro" id="IPR038765">
    <property type="entry name" value="Papain-like_cys_pep_sf"/>
</dbReference>
<dbReference type="GO" id="GO:0004843">
    <property type="term" value="F:cysteine-type deubiquitinase activity"/>
    <property type="evidence" value="ECO:0007669"/>
    <property type="project" value="UniProtKB-EC"/>
</dbReference>
<dbReference type="InterPro" id="IPR001394">
    <property type="entry name" value="Peptidase_C19_UCH"/>
</dbReference>
<proteinExistence type="predicted"/>
<feature type="region of interest" description="Disordered" evidence="3">
    <location>
        <begin position="848"/>
        <end position="983"/>
    </location>
</feature>
<feature type="compositionally biased region" description="Basic and acidic residues" evidence="3">
    <location>
        <begin position="948"/>
        <end position="970"/>
    </location>
</feature>
<dbReference type="AlphaFoldDB" id="A0A7R9E5T6"/>
<evidence type="ECO:0000256" key="1">
    <source>
        <dbReference type="ARBA" id="ARBA00000707"/>
    </source>
</evidence>